<dbReference type="EMBL" id="BDQD01000137">
    <property type="protein sequence ID" value="GBH22703.1"/>
    <property type="molecule type" value="Genomic_RNA"/>
</dbReference>
<comment type="caution">
    <text evidence="2">The sequence shown here is derived from an EMBL/GenBank/DDBJ whole genome shotgun (WGS) entry which is preliminary data.</text>
</comment>
<feature type="compositionally biased region" description="Polar residues" evidence="1">
    <location>
        <begin position="272"/>
        <end position="282"/>
    </location>
</feature>
<evidence type="ECO:0000256" key="1">
    <source>
        <dbReference type="SAM" id="MobiDB-lite"/>
    </source>
</evidence>
<organism evidence="2">
    <name type="scientific">viral metagenome</name>
    <dbReference type="NCBI Taxonomy" id="1070528"/>
    <lineage>
        <taxon>unclassified sequences</taxon>
        <taxon>metagenomes</taxon>
        <taxon>organismal metagenomes</taxon>
    </lineage>
</organism>
<feature type="compositionally biased region" description="Basic and acidic residues" evidence="1">
    <location>
        <begin position="1"/>
        <end position="18"/>
    </location>
</feature>
<sequence length="612" mass="68421">MSKQIKDTSECGRQEARPGDASAAPYVLKDHRTRVYWLGNNNVNLMKSWEDRPQYDSSLTVNAILSQFNIRATLPPDNLSAEQDCREQGNPAIPALCKHTVKLEHGLRSLGVTFQRERVDTSAGVSVSLNSIGTWLSNAVAGGTHIRTLWVNCAGCSVDEIDRAVEMMVRSWCFMVVAIAVHGKRIQLAGDDCPVYYHEWAGRELAASGGGRSWANLVERNHNLEEMCDREMGLRKEVQAHYEEQSVALKRKIEELEEGLEIVHRPSGDGQMISSPGNTTPGSEGPESPERLADTTPPRLTEEQEADSSLGLPRMVVKMVEQPVINVREQEADSSSDEDDREDTSQSVVDHGLARELGEAREIVTAQSREISSLRAALKQMEDLACDLEDRFSLYAEKACYYTATTDLTIQEAALLPRWTLEEQMTYHWILSRGMHSKNSVQAMYSHMYQKDVSENGSRRGIVTESSFNHFLRCANAFVEGGISSGDETKVVGALNAEAERLWTEQGNKMSDLLADFDRVLPGDSWSSAMHEMDMVGEGRCQRDRDPPIVAMSAEVAEELIKIGEQGKRGILEEDRRAALVESGLDEKFTFTRERIKEIRRRLPSVPCTERI</sequence>
<feature type="region of interest" description="Disordered" evidence="1">
    <location>
        <begin position="328"/>
        <end position="348"/>
    </location>
</feature>
<proteinExistence type="predicted"/>
<dbReference type="AlphaFoldDB" id="A0A2V0RBF6"/>
<evidence type="ECO:0000313" key="2">
    <source>
        <dbReference type="EMBL" id="GBH22703.1"/>
    </source>
</evidence>
<feature type="compositionally biased region" description="Acidic residues" evidence="1">
    <location>
        <begin position="332"/>
        <end position="342"/>
    </location>
</feature>
<reference evidence="2" key="1">
    <citation type="submission" date="2017-04" db="EMBL/GenBank/DDBJ databases">
        <title>Unveiling RNA virosphere associated with marine microorganisms.</title>
        <authorList>
            <person name="Urayama S."/>
            <person name="Takaki Y."/>
            <person name="Nishi S."/>
            <person name="Yoshida Y."/>
            <person name="Deguchi S."/>
            <person name="Takai K."/>
            <person name="Nunoura T."/>
        </authorList>
    </citation>
    <scope>NUCLEOTIDE SEQUENCE</scope>
</reference>
<feature type="region of interest" description="Disordered" evidence="1">
    <location>
        <begin position="263"/>
        <end position="311"/>
    </location>
</feature>
<accession>A0A2V0RBF6</accession>
<protein>
    <submittedName>
        <fullName evidence="2">Uncharacterized protein</fullName>
    </submittedName>
</protein>
<name>A0A2V0RBF6_9ZZZZ</name>
<feature type="region of interest" description="Disordered" evidence="1">
    <location>
        <begin position="1"/>
        <end position="22"/>
    </location>
</feature>